<evidence type="ECO:0000256" key="1">
    <source>
        <dbReference type="ARBA" id="ARBA00004141"/>
    </source>
</evidence>
<dbReference type="Proteomes" id="UP000760494">
    <property type="component" value="Unassembled WGS sequence"/>
</dbReference>
<comment type="similarity">
    <text evidence="5">Belongs to the SAT4 family.</text>
</comment>
<evidence type="ECO:0000256" key="3">
    <source>
        <dbReference type="ARBA" id="ARBA00022989"/>
    </source>
</evidence>
<comment type="caution">
    <text evidence="8">The sequence shown here is derived from an EMBL/GenBank/DDBJ whole genome shotgun (WGS) entry which is preliminary data.</text>
</comment>
<keyword evidence="3 6" id="KW-1133">Transmembrane helix</keyword>
<feature type="transmembrane region" description="Helical" evidence="6">
    <location>
        <begin position="79"/>
        <end position="104"/>
    </location>
</feature>
<protein>
    <recommendedName>
        <fullName evidence="7">Rhodopsin domain-containing protein</fullName>
    </recommendedName>
</protein>
<accession>A0A9Q9RUU0</accession>
<gene>
    <name evidence="8" type="ORF">C2S_10952</name>
</gene>
<evidence type="ECO:0000256" key="6">
    <source>
        <dbReference type="SAM" id="Phobius"/>
    </source>
</evidence>
<organism evidence="8 9">
    <name type="scientific">Fusarium fujikuroi</name>
    <name type="common">Bakanae and foot rot disease fungus</name>
    <name type="synonym">Gibberella fujikuroi</name>
    <dbReference type="NCBI Taxonomy" id="5127"/>
    <lineage>
        <taxon>Eukaryota</taxon>
        <taxon>Fungi</taxon>
        <taxon>Dikarya</taxon>
        <taxon>Ascomycota</taxon>
        <taxon>Pezizomycotina</taxon>
        <taxon>Sordariomycetes</taxon>
        <taxon>Hypocreomycetidae</taxon>
        <taxon>Hypocreales</taxon>
        <taxon>Nectriaceae</taxon>
        <taxon>Fusarium</taxon>
        <taxon>Fusarium fujikuroi species complex</taxon>
    </lineage>
</organism>
<feature type="transmembrane region" description="Helical" evidence="6">
    <location>
        <begin position="159"/>
        <end position="180"/>
    </location>
</feature>
<evidence type="ECO:0000256" key="4">
    <source>
        <dbReference type="ARBA" id="ARBA00023136"/>
    </source>
</evidence>
<evidence type="ECO:0000256" key="5">
    <source>
        <dbReference type="ARBA" id="ARBA00038359"/>
    </source>
</evidence>
<evidence type="ECO:0000313" key="9">
    <source>
        <dbReference type="Proteomes" id="UP000760494"/>
    </source>
</evidence>
<dbReference type="EMBL" id="CABFJX010000391">
    <property type="protein sequence ID" value="VTT78232.1"/>
    <property type="molecule type" value="Genomic_DNA"/>
</dbReference>
<feature type="transmembrane region" description="Helical" evidence="6">
    <location>
        <begin position="186"/>
        <end position="204"/>
    </location>
</feature>
<feature type="transmembrane region" description="Helical" evidence="6">
    <location>
        <begin position="124"/>
        <end position="147"/>
    </location>
</feature>
<dbReference type="GO" id="GO:0016020">
    <property type="term" value="C:membrane"/>
    <property type="evidence" value="ECO:0007669"/>
    <property type="project" value="UniProtKB-SubCell"/>
</dbReference>
<dbReference type="PANTHER" id="PTHR33048">
    <property type="entry name" value="PTH11-LIKE INTEGRAL MEMBRANE PROTEIN (AFU_ORTHOLOGUE AFUA_5G11245)"/>
    <property type="match status" value="1"/>
</dbReference>
<keyword evidence="4 6" id="KW-0472">Membrane</keyword>
<feature type="domain" description="Rhodopsin" evidence="7">
    <location>
        <begin position="63"/>
        <end position="183"/>
    </location>
</feature>
<reference evidence="8" key="1">
    <citation type="submission" date="2019-05" db="EMBL/GenBank/DDBJ databases">
        <authorList>
            <person name="Piombo E."/>
        </authorList>
    </citation>
    <scope>NUCLEOTIDE SEQUENCE</scope>
    <source>
        <strain evidence="8">C2S</strain>
    </source>
</reference>
<dbReference type="InterPro" id="IPR052337">
    <property type="entry name" value="SAT4-like"/>
</dbReference>
<sequence length="239" mass="27698">MAIKSFGMVIKSELQSFFSGYHLLSLYTSPAYTPDIARSKLALLFCIALYILYYYYLRYNYFSFYTKDLLNGHKRNVRWAIYGLNALNIVLMIAIFLNVVFQTIPINAFWDVSITPERQINRPAFYISSAIITIFTDILILLIPFWIFLGLKMRLAIKLGLMVVFLIGGIVTIIAILRIIQLYKGFYLILLLSLPAVQLYVCYFRECFLIYSQEQVPTKLVYIITHKAVMEIELAVKTA</sequence>
<dbReference type="Pfam" id="PF20684">
    <property type="entry name" value="Fung_rhodopsin"/>
    <property type="match status" value="1"/>
</dbReference>
<evidence type="ECO:0000313" key="8">
    <source>
        <dbReference type="EMBL" id="VTT78232.1"/>
    </source>
</evidence>
<name>A0A9Q9RUU0_FUSFU</name>
<keyword evidence="2 6" id="KW-0812">Transmembrane</keyword>
<dbReference type="InterPro" id="IPR049326">
    <property type="entry name" value="Rhodopsin_dom_fungi"/>
</dbReference>
<evidence type="ECO:0000259" key="7">
    <source>
        <dbReference type="Pfam" id="PF20684"/>
    </source>
</evidence>
<proteinExistence type="inferred from homology"/>
<feature type="transmembrane region" description="Helical" evidence="6">
    <location>
        <begin position="41"/>
        <end position="58"/>
    </location>
</feature>
<dbReference type="AlphaFoldDB" id="A0A9Q9RUU0"/>
<comment type="subcellular location">
    <subcellularLocation>
        <location evidence="1">Membrane</location>
        <topology evidence="1">Multi-pass membrane protein</topology>
    </subcellularLocation>
</comment>
<evidence type="ECO:0000256" key="2">
    <source>
        <dbReference type="ARBA" id="ARBA00022692"/>
    </source>
</evidence>
<dbReference type="PANTHER" id="PTHR33048:SF47">
    <property type="entry name" value="INTEGRAL MEMBRANE PROTEIN-RELATED"/>
    <property type="match status" value="1"/>
</dbReference>